<dbReference type="GO" id="GO:0016614">
    <property type="term" value="F:oxidoreductase activity, acting on CH-OH group of donors"/>
    <property type="evidence" value="ECO:0007669"/>
    <property type="project" value="InterPro"/>
</dbReference>
<keyword evidence="9" id="KW-1185">Reference proteome</keyword>
<feature type="chain" id="PRO_5011778432" evidence="6">
    <location>
        <begin position="22"/>
        <end position="481"/>
    </location>
</feature>
<evidence type="ECO:0000259" key="7">
    <source>
        <dbReference type="Pfam" id="PF05199"/>
    </source>
</evidence>
<dbReference type="Gene3D" id="3.50.50.60">
    <property type="entry name" value="FAD/NAD(P)-binding domain"/>
    <property type="match status" value="2"/>
</dbReference>
<sequence>MKRPRIVIIGAGLGGSMLASALANTHEVVVIERGASVVDHRFPLVDIAAPARLDPHFGSGLGGSTQLWHNGLIEIDEEIFDQHWPIKKAELADYYRQAFFQLSGVVRDRVLETIEVLRKKYAAFGLPSSQLPGLYYPRWPMNVWKNNQLDGRVQVIHGNVTAFQCNGESGITSLSVQGDNQVQQVHGDVFVLAAGGLGSPVLLQKLARSLDLRALRHAGCHYEDHPVGFVGEVQLNAPLYQLWNYSVPGTGGNLRLPLVVTMNGIQVSFQLRPAANFHRSQRRSRVDSVLHGLRHNPWNPLNYVKLLSHWDDVLDILSFKLGIRLPTKNYTLLMMAQMPPSEDCSIWGETDPQTGQERRIRRWILTPAFQDDLKAAVDSVLEQLAPISRNAQLFPDWLSELATGAHHSGTARMSGSADTGVCDSDCRVHGLDNLYVCDGSVIPASGIANTGLTIGALALRLADHLRQRAWKPSARAENYSL</sequence>
<evidence type="ECO:0000256" key="1">
    <source>
        <dbReference type="ARBA" id="ARBA00001974"/>
    </source>
</evidence>
<keyword evidence="5" id="KW-0560">Oxidoreductase</keyword>
<dbReference type="Proteomes" id="UP000198639">
    <property type="component" value="Unassembled WGS sequence"/>
</dbReference>
<keyword evidence="4" id="KW-0274">FAD</keyword>
<evidence type="ECO:0000313" key="8">
    <source>
        <dbReference type="EMBL" id="SFB74934.1"/>
    </source>
</evidence>
<name>A0A1I1DJB5_9BURK</name>
<dbReference type="SUPFAM" id="SSF51905">
    <property type="entry name" value="FAD/NAD(P)-binding domain"/>
    <property type="match status" value="1"/>
</dbReference>
<dbReference type="InterPro" id="IPR051473">
    <property type="entry name" value="P2Ox-like"/>
</dbReference>
<dbReference type="PANTHER" id="PTHR42784:SF1">
    <property type="entry name" value="PYRANOSE 2-OXIDASE"/>
    <property type="match status" value="1"/>
</dbReference>
<reference evidence="9" key="1">
    <citation type="submission" date="2016-10" db="EMBL/GenBank/DDBJ databases">
        <authorList>
            <person name="Varghese N."/>
            <person name="Submissions S."/>
        </authorList>
    </citation>
    <scope>NUCLEOTIDE SEQUENCE [LARGE SCALE GENOMIC DNA]</scope>
    <source>
        <strain evidence="9">CGMCC 1.12041</strain>
    </source>
</reference>
<proteinExistence type="inferred from homology"/>
<dbReference type="EMBL" id="FOLD01000001">
    <property type="protein sequence ID" value="SFB74934.1"/>
    <property type="molecule type" value="Genomic_DNA"/>
</dbReference>
<comment type="cofactor">
    <cofactor evidence="1">
        <name>FAD</name>
        <dbReference type="ChEBI" id="CHEBI:57692"/>
    </cofactor>
</comment>
<evidence type="ECO:0000256" key="5">
    <source>
        <dbReference type="ARBA" id="ARBA00023002"/>
    </source>
</evidence>
<dbReference type="Pfam" id="PF05199">
    <property type="entry name" value="GMC_oxred_C"/>
    <property type="match status" value="1"/>
</dbReference>
<dbReference type="InterPro" id="IPR007867">
    <property type="entry name" value="GMC_OxRtase_C"/>
</dbReference>
<evidence type="ECO:0000313" key="9">
    <source>
        <dbReference type="Proteomes" id="UP000198639"/>
    </source>
</evidence>
<feature type="domain" description="Glucose-methanol-choline oxidoreductase C-terminal" evidence="7">
    <location>
        <begin position="396"/>
        <end position="458"/>
    </location>
</feature>
<dbReference type="PANTHER" id="PTHR42784">
    <property type="entry name" value="PYRANOSE 2-OXIDASE"/>
    <property type="match status" value="1"/>
</dbReference>
<organism evidence="8 9">
    <name type="scientific">Massilia yuzhufengensis</name>
    <dbReference type="NCBI Taxonomy" id="1164594"/>
    <lineage>
        <taxon>Bacteria</taxon>
        <taxon>Pseudomonadati</taxon>
        <taxon>Pseudomonadota</taxon>
        <taxon>Betaproteobacteria</taxon>
        <taxon>Burkholderiales</taxon>
        <taxon>Oxalobacteraceae</taxon>
        <taxon>Telluria group</taxon>
        <taxon>Massilia</taxon>
    </lineage>
</organism>
<keyword evidence="3" id="KW-0285">Flavoprotein</keyword>
<dbReference type="InterPro" id="IPR036188">
    <property type="entry name" value="FAD/NAD-bd_sf"/>
</dbReference>
<protein>
    <submittedName>
        <fullName evidence="8">Choline dehydrogenase</fullName>
    </submittedName>
</protein>
<comment type="similarity">
    <text evidence="2">Belongs to the GMC oxidoreductase family.</text>
</comment>
<dbReference type="RefSeq" id="WP_091869989.1">
    <property type="nucleotide sequence ID" value="NZ_FOLD01000001.1"/>
</dbReference>
<gene>
    <name evidence="8" type="ORF">SAMN05216204_101237</name>
</gene>
<evidence type="ECO:0000256" key="2">
    <source>
        <dbReference type="ARBA" id="ARBA00010790"/>
    </source>
</evidence>
<dbReference type="OrthoDB" id="9787779at2"/>
<dbReference type="STRING" id="1164594.SAMN05216204_101237"/>
<accession>A0A1I1DJB5</accession>
<dbReference type="AlphaFoldDB" id="A0A1I1DJB5"/>
<evidence type="ECO:0000256" key="4">
    <source>
        <dbReference type="ARBA" id="ARBA00022827"/>
    </source>
</evidence>
<keyword evidence="6" id="KW-0732">Signal</keyword>
<evidence type="ECO:0000256" key="6">
    <source>
        <dbReference type="SAM" id="SignalP"/>
    </source>
</evidence>
<evidence type="ECO:0000256" key="3">
    <source>
        <dbReference type="ARBA" id="ARBA00022630"/>
    </source>
</evidence>
<feature type="signal peptide" evidence="6">
    <location>
        <begin position="1"/>
        <end position="21"/>
    </location>
</feature>